<accession>A0A164DW01</accession>
<name>A0A164DW01_9MYCO</name>
<comment type="caution">
    <text evidence="1">The sequence shown here is derived from an EMBL/GenBank/DDBJ whole genome shotgun (WGS) entry which is preliminary data.</text>
</comment>
<evidence type="ECO:0000313" key="2">
    <source>
        <dbReference type="Proteomes" id="UP000077342"/>
    </source>
</evidence>
<protein>
    <recommendedName>
        <fullName evidence="3">N-acetyltransferase domain-containing protein</fullName>
    </recommendedName>
</protein>
<proteinExistence type="predicted"/>
<gene>
    <name evidence="1" type="ORF">A4G28_16190</name>
</gene>
<organism evidence="1 2">
    <name type="scientific">Mycobacterium ostraviense</name>
    <dbReference type="NCBI Taxonomy" id="2738409"/>
    <lineage>
        <taxon>Bacteria</taxon>
        <taxon>Bacillati</taxon>
        <taxon>Actinomycetota</taxon>
        <taxon>Actinomycetes</taxon>
        <taxon>Mycobacteriales</taxon>
        <taxon>Mycobacteriaceae</taxon>
        <taxon>Mycobacterium</taxon>
    </lineage>
</organism>
<evidence type="ECO:0000313" key="1">
    <source>
        <dbReference type="EMBL" id="KZS66606.1"/>
    </source>
</evidence>
<dbReference type="EMBL" id="LWCI01000044">
    <property type="protein sequence ID" value="KZS66606.1"/>
    <property type="molecule type" value="Genomic_DNA"/>
</dbReference>
<dbReference type="SUPFAM" id="SSF55729">
    <property type="entry name" value="Acyl-CoA N-acyltransferases (Nat)"/>
    <property type="match status" value="1"/>
</dbReference>
<dbReference type="AlphaFoldDB" id="A0A164DW01"/>
<sequence length="113" mass="12124">MGDTVPLGSGDSVDAFAVCHLDTGTEAGADTCYIKFAAVSPRAPADHVFGQLLDACETLAVQQGMRRAEAGVNLNRGLAYRSMLRRGFTAELYGVSMHRPDAPAYIYVVDDLR</sequence>
<dbReference type="InterPro" id="IPR016181">
    <property type="entry name" value="Acyl_CoA_acyltransferase"/>
</dbReference>
<reference evidence="2" key="1">
    <citation type="submission" date="2016-04" db="EMBL/GenBank/DDBJ databases">
        <authorList>
            <person name="Strapagiel D."/>
            <person name="Borowka P."/>
            <person name="Marciniak B."/>
            <person name="Bakula Z."/>
            <person name="Van Ingen J."/>
            <person name="Safianowska A."/>
            <person name="Dziadek J."/>
            <person name="Jagielski T."/>
        </authorList>
    </citation>
    <scope>NUCLEOTIDE SEQUENCE [LARGE SCALE GENOMIC DNA]</scope>
    <source>
        <strain evidence="2">1010001458</strain>
    </source>
</reference>
<dbReference type="Proteomes" id="UP000077342">
    <property type="component" value="Unassembled WGS sequence"/>
</dbReference>
<dbReference type="Gene3D" id="3.40.630.30">
    <property type="match status" value="1"/>
</dbReference>
<keyword evidence="2" id="KW-1185">Reference proteome</keyword>
<dbReference type="RefSeq" id="WP_201258248.1">
    <property type="nucleotide sequence ID" value="NZ_CP089224.1"/>
</dbReference>
<evidence type="ECO:0008006" key="3">
    <source>
        <dbReference type="Google" id="ProtNLM"/>
    </source>
</evidence>